<feature type="domain" description="Thioredoxin" evidence="12">
    <location>
        <begin position="41"/>
        <end position="213"/>
    </location>
</feature>
<evidence type="ECO:0000256" key="11">
    <source>
        <dbReference type="ARBA" id="ARBA00049091"/>
    </source>
</evidence>
<evidence type="ECO:0000256" key="4">
    <source>
        <dbReference type="ARBA" id="ARBA00022862"/>
    </source>
</evidence>
<evidence type="ECO:0000256" key="9">
    <source>
        <dbReference type="ARBA" id="ARBA00038489"/>
    </source>
</evidence>
<keyword evidence="3" id="KW-0575">Peroxidase</keyword>
<dbReference type="GO" id="GO:0005737">
    <property type="term" value="C:cytoplasm"/>
    <property type="evidence" value="ECO:0007669"/>
    <property type="project" value="TreeGrafter"/>
</dbReference>
<evidence type="ECO:0000256" key="1">
    <source>
        <dbReference type="ARBA" id="ARBA00003330"/>
    </source>
</evidence>
<evidence type="ECO:0000256" key="2">
    <source>
        <dbReference type="ARBA" id="ARBA00013017"/>
    </source>
</evidence>
<dbReference type="InterPro" id="IPR036249">
    <property type="entry name" value="Thioredoxin-like_sf"/>
</dbReference>
<dbReference type="eggNOG" id="COG1225">
    <property type="taxonomic scope" value="Bacteria"/>
</dbReference>
<dbReference type="SUPFAM" id="SSF52833">
    <property type="entry name" value="Thioredoxin-like"/>
    <property type="match status" value="1"/>
</dbReference>
<dbReference type="RefSeq" id="WP_006038343.1">
    <property type="nucleotide sequence ID" value="NZ_AEDD01000005.1"/>
</dbReference>
<dbReference type="OrthoDB" id="9809746at2"/>
<evidence type="ECO:0000256" key="5">
    <source>
        <dbReference type="ARBA" id="ARBA00023002"/>
    </source>
</evidence>
<dbReference type="InterPro" id="IPR050924">
    <property type="entry name" value="Peroxiredoxin_BCP/PrxQ"/>
</dbReference>
<dbReference type="Proteomes" id="UP000005387">
    <property type="component" value="Unassembled WGS sequence"/>
</dbReference>
<evidence type="ECO:0000256" key="3">
    <source>
        <dbReference type="ARBA" id="ARBA00022559"/>
    </source>
</evidence>
<dbReference type="Pfam" id="PF00578">
    <property type="entry name" value="AhpC-TSA"/>
    <property type="match status" value="1"/>
</dbReference>
<comment type="function">
    <text evidence="1">Thiol-specific peroxidase that catalyzes the reduction of hydrogen peroxide and organic hydroperoxides to water and alcohols, respectively. Plays a role in cell protection against oxidative stress by detoxifying peroxides and as sensor of hydrogen peroxide-mediated signaling events.</text>
</comment>
<dbReference type="EC" id="1.11.1.24" evidence="2"/>
<dbReference type="PANTHER" id="PTHR42801:SF7">
    <property type="entry name" value="SLL1159 PROTEIN"/>
    <property type="match status" value="1"/>
</dbReference>
<dbReference type="EMBL" id="AEDD01000005">
    <property type="protein sequence ID" value="EFM11094.1"/>
    <property type="molecule type" value="Genomic_DNA"/>
</dbReference>
<dbReference type="InterPro" id="IPR000866">
    <property type="entry name" value="AhpC/TSA"/>
</dbReference>
<dbReference type="Gene3D" id="3.40.30.10">
    <property type="entry name" value="Glutaredoxin"/>
    <property type="match status" value="1"/>
</dbReference>
<sequence length="213" mass="23911">MLNQTLEEAKNQFVAKAPQDVQTEIFRLIREQQQSGIQYGLPEGSKAVDFTLNYANGSAIDLFEQLAKGPVVLTFYRGGWCPFCNIQLRAYQNILPEIEALNGQLIAISPQNPTNSLAQQTKESIQFPVLSDKDGAVAASYNVLFQVPSYLQEVMSSKLKLNLGEYNGTDRWILPIPSTFVIDQSGIIRWANVNPDFMRRSEPQDIISQLKLL</sequence>
<dbReference type="GO" id="GO:0045454">
    <property type="term" value="P:cell redox homeostasis"/>
    <property type="evidence" value="ECO:0007669"/>
    <property type="project" value="TreeGrafter"/>
</dbReference>
<dbReference type="GO" id="GO:0034599">
    <property type="term" value="P:cellular response to oxidative stress"/>
    <property type="evidence" value="ECO:0007669"/>
    <property type="project" value="TreeGrafter"/>
</dbReference>
<keyword evidence="5" id="KW-0560">Oxidoreductase</keyword>
<name>E0I9L0_9BACL</name>
<dbReference type="STRING" id="717606.PaecuDRAFT_2347"/>
<dbReference type="PROSITE" id="PS51352">
    <property type="entry name" value="THIOREDOXIN_2"/>
    <property type="match status" value="1"/>
</dbReference>
<comment type="catalytic activity">
    <reaction evidence="11">
        <text>a hydroperoxide + [thioredoxin]-dithiol = an alcohol + [thioredoxin]-disulfide + H2O</text>
        <dbReference type="Rhea" id="RHEA:62620"/>
        <dbReference type="Rhea" id="RHEA-COMP:10698"/>
        <dbReference type="Rhea" id="RHEA-COMP:10700"/>
        <dbReference type="ChEBI" id="CHEBI:15377"/>
        <dbReference type="ChEBI" id="CHEBI:29950"/>
        <dbReference type="ChEBI" id="CHEBI:30879"/>
        <dbReference type="ChEBI" id="CHEBI:35924"/>
        <dbReference type="ChEBI" id="CHEBI:50058"/>
        <dbReference type="EC" id="1.11.1.24"/>
    </reaction>
</comment>
<evidence type="ECO:0000259" key="12">
    <source>
        <dbReference type="PROSITE" id="PS51352"/>
    </source>
</evidence>
<dbReference type="GO" id="GO:0008379">
    <property type="term" value="F:thioredoxin peroxidase activity"/>
    <property type="evidence" value="ECO:0007669"/>
    <property type="project" value="TreeGrafter"/>
</dbReference>
<dbReference type="InterPro" id="IPR013766">
    <property type="entry name" value="Thioredoxin_domain"/>
</dbReference>
<reference evidence="13 14" key="1">
    <citation type="submission" date="2010-07" db="EMBL/GenBank/DDBJ databases">
        <title>The draft genome of Paenibacillus curdlanolyticus YK9.</title>
        <authorList>
            <consortium name="US DOE Joint Genome Institute (JGI-PGF)"/>
            <person name="Lucas S."/>
            <person name="Copeland A."/>
            <person name="Lapidus A."/>
            <person name="Cheng J.-F."/>
            <person name="Bruce D."/>
            <person name="Goodwin L."/>
            <person name="Pitluck S."/>
            <person name="Land M.L."/>
            <person name="Hauser L."/>
            <person name="Chang Y.-J."/>
            <person name="Jeffries C."/>
            <person name="Anderson I.J."/>
            <person name="Johnson E."/>
            <person name="Loganathan U."/>
            <person name="Mulhopadhyay B."/>
            <person name="Kyrpides N."/>
            <person name="Woyke T.J."/>
        </authorList>
    </citation>
    <scope>NUCLEOTIDE SEQUENCE [LARGE SCALE GENOMIC DNA]</scope>
    <source>
        <strain evidence="13 14">YK9</strain>
    </source>
</reference>
<keyword evidence="7" id="KW-0676">Redox-active center</keyword>
<evidence type="ECO:0000256" key="7">
    <source>
        <dbReference type="ARBA" id="ARBA00023284"/>
    </source>
</evidence>
<proteinExistence type="inferred from homology"/>
<organism evidence="13 14">
    <name type="scientific">Paenibacillus curdlanolyticus YK9</name>
    <dbReference type="NCBI Taxonomy" id="717606"/>
    <lineage>
        <taxon>Bacteria</taxon>
        <taxon>Bacillati</taxon>
        <taxon>Bacillota</taxon>
        <taxon>Bacilli</taxon>
        <taxon>Bacillales</taxon>
        <taxon>Paenibacillaceae</taxon>
        <taxon>Paenibacillus</taxon>
    </lineage>
</organism>
<evidence type="ECO:0000313" key="13">
    <source>
        <dbReference type="EMBL" id="EFM11094.1"/>
    </source>
</evidence>
<evidence type="ECO:0000256" key="6">
    <source>
        <dbReference type="ARBA" id="ARBA00023157"/>
    </source>
</evidence>
<comment type="similarity">
    <text evidence="9">Belongs to the peroxiredoxin family. BCP/PrxQ subfamily.</text>
</comment>
<evidence type="ECO:0000256" key="10">
    <source>
        <dbReference type="ARBA" id="ARBA00041373"/>
    </source>
</evidence>
<protein>
    <recommendedName>
        <fullName evidence="2">thioredoxin-dependent peroxiredoxin</fullName>
        <ecNumber evidence="2">1.11.1.24</ecNumber>
    </recommendedName>
    <alternativeName>
        <fullName evidence="10">Bacterioferritin comigratory protein</fullName>
    </alternativeName>
    <alternativeName>
        <fullName evidence="8">Thioredoxin peroxidase</fullName>
    </alternativeName>
</protein>
<evidence type="ECO:0000256" key="8">
    <source>
        <dbReference type="ARBA" id="ARBA00032824"/>
    </source>
</evidence>
<keyword evidence="4" id="KW-0049">Antioxidant</keyword>
<dbReference type="CDD" id="cd02970">
    <property type="entry name" value="PRX_like2"/>
    <property type="match status" value="1"/>
</dbReference>
<gene>
    <name evidence="13" type="ORF">PaecuDRAFT_2347</name>
</gene>
<keyword evidence="14" id="KW-1185">Reference proteome</keyword>
<dbReference type="PANTHER" id="PTHR42801">
    <property type="entry name" value="THIOREDOXIN-DEPENDENT PEROXIDE REDUCTASE"/>
    <property type="match status" value="1"/>
</dbReference>
<accession>E0I9L0</accession>
<evidence type="ECO:0000313" key="14">
    <source>
        <dbReference type="Proteomes" id="UP000005387"/>
    </source>
</evidence>
<dbReference type="AlphaFoldDB" id="E0I9L0"/>
<keyword evidence="6" id="KW-1015">Disulfide bond</keyword>